<dbReference type="Gene3D" id="2.130.10.10">
    <property type="entry name" value="YVTN repeat-like/Quinoprotein amine dehydrogenase"/>
    <property type="match status" value="2"/>
</dbReference>
<dbReference type="InterPro" id="IPR017441">
    <property type="entry name" value="Protein_kinase_ATP_BS"/>
</dbReference>
<keyword evidence="8" id="KW-1185">Reference proteome</keyword>
<dbReference type="PROSITE" id="PS00108">
    <property type="entry name" value="PROTEIN_KINASE_ST"/>
    <property type="match status" value="1"/>
</dbReference>
<protein>
    <submittedName>
        <fullName evidence="7">Serine/threonine-protein kinase</fullName>
        <ecNumber evidence="7">2.7.11.1</ecNumber>
    </submittedName>
</protein>
<sequence length="694" mass="73304">MNPLSTGDPLRLGPYRLLGVLGEGGMGKVYIGQDSAGGVAAIKVLRPELAHEEHLVQRFFREAHAAQAVVSKGVARVLAARTDDARPWMATEFLAGPTLDEAVDQHGALGEPAVRALAASLARTLADVHAAGLIHRDLKPSNIVLTSSGPRVIDFGIARPQHGLTLTTTGQIPVTPGYGAPEQVLGHRVSAAADLFSLGAVLVYAASGQRAFDASHVAALQYEVVHGEPRLDGVPEALRPLIEPCLAKDPAFRPPPDRIVRAFAPPRGADRAWRRGPVADEIGARERSVHQLTADTVTPGAEPAGRFSRRRLLTVLGAGGAVLAAGGGTAAVLLSSADDTSFDIPPARKTPKARVLSADAGDYIVGEDPKAIWGPFDVLGTNAPSPVPVRDVLAIGNGSDALEARNVVDGKRRWTAGNTDTRRGILSLSDRLLASADADGTLRTFVASTGEPKWTAGVAAWVLLAADDKTVYLVTEDGELRAVNSADAQVRWTAKIPARHRQKIEGPGAVGGGRLFVSTKDGGVLTFRTADGRLAWSLEDLWDKPVTPTVHGDTVYVNGRVLSAHSVRDGEQRWKQASRDLLDNDPEAWGPPTVHGSSLYATHGTTFRRMKRADGSKVWDARGSSSTGVRLAVQGNGVWGIDTELENELSVGDIAEGKTVWDPQLHGGGEVGLVAAGNRVFVRTGGNIRAMPVF</sequence>
<dbReference type="CDD" id="cd14014">
    <property type="entry name" value="STKc_PknB_like"/>
    <property type="match status" value="1"/>
</dbReference>
<evidence type="ECO:0000256" key="2">
    <source>
        <dbReference type="ARBA" id="ARBA00022741"/>
    </source>
</evidence>
<dbReference type="InterPro" id="IPR011009">
    <property type="entry name" value="Kinase-like_dom_sf"/>
</dbReference>
<dbReference type="InterPro" id="IPR015943">
    <property type="entry name" value="WD40/YVTN_repeat-like_dom_sf"/>
</dbReference>
<keyword evidence="1 7" id="KW-0808">Transferase</keyword>
<dbReference type="InterPro" id="IPR002372">
    <property type="entry name" value="PQQ_rpt_dom"/>
</dbReference>
<dbReference type="InterPro" id="IPR008271">
    <property type="entry name" value="Ser/Thr_kinase_AS"/>
</dbReference>
<dbReference type="SUPFAM" id="SSF50998">
    <property type="entry name" value="Quinoprotein alcohol dehydrogenase-like"/>
    <property type="match status" value="1"/>
</dbReference>
<dbReference type="PROSITE" id="PS00107">
    <property type="entry name" value="PROTEIN_KINASE_ATP"/>
    <property type="match status" value="1"/>
</dbReference>
<dbReference type="PROSITE" id="PS50011">
    <property type="entry name" value="PROTEIN_KINASE_DOM"/>
    <property type="match status" value="1"/>
</dbReference>
<dbReference type="EMBL" id="JANCPR020000048">
    <property type="protein sequence ID" value="MDJ1136949.1"/>
    <property type="molecule type" value="Genomic_DNA"/>
</dbReference>
<dbReference type="InterPro" id="IPR011047">
    <property type="entry name" value="Quinoprotein_ADH-like_sf"/>
</dbReference>
<dbReference type="RefSeq" id="WP_274047380.1">
    <property type="nucleotide sequence ID" value="NZ_JANCPR020000048.1"/>
</dbReference>
<evidence type="ECO:0000256" key="5">
    <source>
        <dbReference type="PROSITE-ProRule" id="PRU10141"/>
    </source>
</evidence>
<name>A0ABT7A6L4_9ACTN</name>
<dbReference type="SMART" id="SM00220">
    <property type="entry name" value="S_TKc"/>
    <property type="match status" value="1"/>
</dbReference>
<dbReference type="InterPro" id="IPR000719">
    <property type="entry name" value="Prot_kinase_dom"/>
</dbReference>
<evidence type="ECO:0000256" key="1">
    <source>
        <dbReference type="ARBA" id="ARBA00022679"/>
    </source>
</evidence>
<evidence type="ECO:0000313" key="7">
    <source>
        <dbReference type="EMBL" id="MDJ1136949.1"/>
    </source>
</evidence>
<evidence type="ECO:0000259" key="6">
    <source>
        <dbReference type="PROSITE" id="PS50011"/>
    </source>
</evidence>
<dbReference type="Pfam" id="PF00069">
    <property type="entry name" value="Pkinase"/>
    <property type="match status" value="1"/>
</dbReference>
<gene>
    <name evidence="7" type="ORF">NMN56_034415</name>
</gene>
<proteinExistence type="predicted"/>
<evidence type="ECO:0000313" key="8">
    <source>
        <dbReference type="Proteomes" id="UP001214441"/>
    </source>
</evidence>
<dbReference type="Proteomes" id="UP001214441">
    <property type="component" value="Unassembled WGS sequence"/>
</dbReference>
<dbReference type="Pfam" id="PF13360">
    <property type="entry name" value="PQQ_2"/>
    <property type="match status" value="1"/>
</dbReference>
<keyword evidence="3 7" id="KW-0418">Kinase</keyword>
<feature type="binding site" evidence="5">
    <location>
        <position position="43"/>
    </location>
    <ligand>
        <name>ATP</name>
        <dbReference type="ChEBI" id="CHEBI:30616"/>
    </ligand>
</feature>
<feature type="domain" description="Protein kinase" evidence="6">
    <location>
        <begin position="15"/>
        <end position="264"/>
    </location>
</feature>
<evidence type="ECO:0000256" key="3">
    <source>
        <dbReference type="ARBA" id="ARBA00022777"/>
    </source>
</evidence>
<dbReference type="SUPFAM" id="SSF56112">
    <property type="entry name" value="Protein kinase-like (PK-like)"/>
    <property type="match status" value="1"/>
</dbReference>
<dbReference type="PANTHER" id="PTHR43289:SF34">
    <property type="entry name" value="SERINE_THREONINE-PROTEIN KINASE YBDM-RELATED"/>
    <property type="match status" value="1"/>
</dbReference>
<dbReference type="PANTHER" id="PTHR43289">
    <property type="entry name" value="MITOGEN-ACTIVATED PROTEIN KINASE KINASE KINASE 20-RELATED"/>
    <property type="match status" value="1"/>
</dbReference>
<comment type="caution">
    <text evidence="7">The sequence shown here is derived from an EMBL/GenBank/DDBJ whole genome shotgun (WGS) entry which is preliminary data.</text>
</comment>
<dbReference type="SMART" id="SM00564">
    <property type="entry name" value="PQQ"/>
    <property type="match status" value="5"/>
</dbReference>
<dbReference type="InterPro" id="IPR018391">
    <property type="entry name" value="PQQ_b-propeller_rpt"/>
</dbReference>
<accession>A0ABT7A6L4</accession>
<evidence type="ECO:0000256" key="4">
    <source>
        <dbReference type="ARBA" id="ARBA00022840"/>
    </source>
</evidence>
<reference evidence="7 8" key="1">
    <citation type="submission" date="2023-05" db="EMBL/GenBank/DDBJ databases">
        <title>Streptantibioticus silvisoli sp. nov., acidotolerant actinomycetes 1 from pine litter.</title>
        <authorList>
            <person name="Swiecimska M."/>
            <person name="Golinska P."/>
            <person name="Sangal V."/>
            <person name="Wachnowicz B."/>
            <person name="Goodfellow M."/>
        </authorList>
    </citation>
    <scope>NUCLEOTIDE SEQUENCE [LARGE SCALE GENOMIC DNA]</scope>
    <source>
        <strain evidence="7 8">DSM 42109</strain>
    </source>
</reference>
<keyword evidence="2 5" id="KW-0547">Nucleotide-binding</keyword>
<keyword evidence="4 5" id="KW-0067">ATP-binding</keyword>
<dbReference type="Gene3D" id="1.10.510.10">
    <property type="entry name" value="Transferase(Phosphotransferase) domain 1"/>
    <property type="match status" value="1"/>
</dbReference>
<dbReference type="EC" id="2.7.11.1" evidence="7"/>
<dbReference type="GO" id="GO:0004674">
    <property type="term" value="F:protein serine/threonine kinase activity"/>
    <property type="evidence" value="ECO:0007669"/>
    <property type="project" value="UniProtKB-EC"/>
</dbReference>
<dbReference type="Gene3D" id="3.30.200.20">
    <property type="entry name" value="Phosphorylase Kinase, domain 1"/>
    <property type="match status" value="1"/>
</dbReference>
<organism evidence="7 8">
    <name type="scientific">Streptomyces iconiensis</name>
    <dbReference type="NCBI Taxonomy" id="1384038"/>
    <lineage>
        <taxon>Bacteria</taxon>
        <taxon>Bacillati</taxon>
        <taxon>Actinomycetota</taxon>
        <taxon>Actinomycetes</taxon>
        <taxon>Kitasatosporales</taxon>
        <taxon>Streptomycetaceae</taxon>
        <taxon>Streptomyces</taxon>
    </lineage>
</organism>